<dbReference type="InterPro" id="IPR017968">
    <property type="entry name" value="Acylphosphatase_CS"/>
</dbReference>
<comment type="caution">
    <text evidence="7">The sequence shown here is derived from an EMBL/GenBank/DDBJ whole genome shotgun (WGS) entry which is preliminary data.</text>
</comment>
<evidence type="ECO:0000313" key="8">
    <source>
        <dbReference type="Proteomes" id="UP000320811"/>
    </source>
</evidence>
<dbReference type="PROSITE" id="PS51160">
    <property type="entry name" value="ACYLPHOSPHATASE_3"/>
    <property type="match status" value="1"/>
</dbReference>
<accession>A0A561P335</accession>
<feature type="active site" evidence="4">
    <location>
        <position position="23"/>
    </location>
</feature>
<reference evidence="7 8" key="1">
    <citation type="submission" date="2019-06" db="EMBL/GenBank/DDBJ databases">
        <title>Sorghum-associated microbial communities from plants grown in Nebraska, USA.</title>
        <authorList>
            <person name="Schachtman D."/>
        </authorList>
    </citation>
    <scope>NUCLEOTIDE SEQUENCE [LARGE SCALE GENOMIC DNA]</scope>
    <source>
        <strain evidence="7 8">1209</strain>
    </source>
</reference>
<organism evidence="7 8">
    <name type="scientific">Chitinophaga polysaccharea</name>
    <dbReference type="NCBI Taxonomy" id="1293035"/>
    <lineage>
        <taxon>Bacteria</taxon>
        <taxon>Pseudomonadati</taxon>
        <taxon>Bacteroidota</taxon>
        <taxon>Chitinophagia</taxon>
        <taxon>Chitinophagales</taxon>
        <taxon>Chitinophagaceae</taxon>
        <taxon>Chitinophaga</taxon>
    </lineage>
</organism>
<evidence type="ECO:0000256" key="2">
    <source>
        <dbReference type="ARBA" id="ARBA00012150"/>
    </source>
</evidence>
<evidence type="ECO:0000256" key="3">
    <source>
        <dbReference type="ARBA" id="ARBA00047645"/>
    </source>
</evidence>
<dbReference type="SUPFAM" id="SSF54975">
    <property type="entry name" value="Acylphosphatase/BLUF domain-like"/>
    <property type="match status" value="1"/>
</dbReference>
<evidence type="ECO:0000256" key="5">
    <source>
        <dbReference type="RuleBase" id="RU004168"/>
    </source>
</evidence>
<evidence type="ECO:0000256" key="1">
    <source>
        <dbReference type="ARBA" id="ARBA00005614"/>
    </source>
</evidence>
<proteinExistence type="inferred from homology"/>
<gene>
    <name evidence="7" type="ORF">FHW36_11556</name>
</gene>
<dbReference type="EC" id="3.6.1.7" evidence="2 4"/>
<dbReference type="RefSeq" id="WP_246121255.1">
    <property type="nucleotide sequence ID" value="NZ_VIWO01000015.1"/>
</dbReference>
<dbReference type="PANTHER" id="PTHR47268:SF4">
    <property type="entry name" value="ACYLPHOSPHATASE"/>
    <property type="match status" value="1"/>
</dbReference>
<protein>
    <recommendedName>
        <fullName evidence="2 4">acylphosphatase</fullName>
        <ecNumber evidence="2 4">3.6.1.7</ecNumber>
    </recommendedName>
</protein>
<dbReference type="Pfam" id="PF00708">
    <property type="entry name" value="Acylphosphatase"/>
    <property type="match status" value="1"/>
</dbReference>
<dbReference type="InterPro" id="IPR020456">
    <property type="entry name" value="Acylphosphatase"/>
</dbReference>
<dbReference type="PANTHER" id="PTHR47268">
    <property type="entry name" value="ACYLPHOSPHATASE"/>
    <property type="match status" value="1"/>
</dbReference>
<dbReference type="PROSITE" id="PS00150">
    <property type="entry name" value="ACYLPHOSPHATASE_1"/>
    <property type="match status" value="1"/>
</dbReference>
<dbReference type="GO" id="GO:0003998">
    <property type="term" value="F:acylphosphatase activity"/>
    <property type="evidence" value="ECO:0007669"/>
    <property type="project" value="UniProtKB-EC"/>
</dbReference>
<comment type="similarity">
    <text evidence="1 5">Belongs to the acylphosphatase family.</text>
</comment>
<dbReference type="InterPro" id="IPR001792">
    <property type="entry name" value="Acylphosphatase-like_dom"/>
</dbReference>
<evidence type="ECO:0000313" key="7">
    <source>
        <dbReference type="EMBL" id="TWF32530.1"/>
    </source>
</evidence>
<dbReference type="Gene3D" id="3.30.70.100">
    <property type="match status" value="1"/>
</dbReference>
<dbReference type="EMBL" id="VIWO01000015">
    <property type="protein sequence ID" value="TWF32530.1"/>
    <property type="molecule type" value="Genomic_DNA"/>
</dbReference>
<evidence type="ECO:0000259" key="6">
    <source>
        <dbReference type="PROSITE" id="PS51160"/>
    </source>
</evidence>
<evidence type="ECO:0000256" key="4">
    <source>
        <dbReference type="PROSITE-ProRule" id="PRU00520"/>
    </source>
</evidence>
<dbReference type="InterPro" id="IPR036046">
    <property type="entry name" value="Acylphosphatase-like_dom_sf"/>
</dbReference>
<feature type="active site" evidence="4">
    <location>
        <position position="41"/>
    </location>
</feature>
<name>A0A561P335_9BACT</name>
<feature type="domain" description="Acylphosphatase-like" evidence="6">
    <location>
        <begin position="8"/>
        <end position="94"/>
    </location>
</feature>
<keyword evidence="4" id="KW-0378">Hydrolase</keyword>
<sequence length="95" mass="10319">MATGTMVHKEIIVKGRVQGVGFRANAKRVADSMNVQGQVKNLLDGNVWILAEAPEDAMEAFIDWCKSGPAMAAVKELDITTGEVQHIKGFTILYS</sequence>
<keyword evidence="8" id="KW-1185">Reference proteome</keyword>
<comment type="catalytic activity">
    <reaction evidence="3 4">
        <text>an acyl phosphate + H2O = a carboxylate + phosphate + H(+)</text>
        <dbReference type="Rhea" id="RHEA:14965"/>
        <dbReference type="ChEBI" id="CHEBI:15377"/>
        <dbReference type="ChEBI" id="CHEBI:15378"/>
        <dbReference type="ChEBI" id="CHEBI:29067"/>
        <dbReference type="ChEBI" id="CHEBI:43474"/>
        <dbReference type="ChEBI" id="CHEBI:59918"/>
        <dbReference type="EC" id="3.6.1.7"/>
    </reaction>
</comment>
<dbReference type="AlphaFoldDB" id="A0A561P335"/>
<dbReference type="Proteomes" id="UP000320811">
    <property type="component" value="Unassembled WGS sequence"/>
</dbReference>